<proteinExistence type="predicted"/>
<feature type="compositionally biased region" description="Polar residues" evidence="1">
    <location>
        <begin position="62"/>
        <end position="71"/>
    </location>
</feature>
<accession>A0ABW5NM15</accession>
<feature type="signal peptide" evidence="2">
    <location>
        <begin position="1"/>
        <end position="22"/>
    </location>
</feature>
<dbReference type="EMBL" id="JBHUMA010000008">
    <property type="protein sequence ID" value="MFD2600136.1"/>
    <property type="molecule type" value="Genomic_DNA"/>
</dbReference>
<evidence type="ECO:0000313" key="3">
    <source>
        <dbReference type="EMBL" id="MFD2600136.1"/>
    </source>
</evidence>
<evidence type="ECO:0000313" key="4">
    <source>
        <dbReference type="Proteomes" id="UP001597393"/>
    </source>
</evidence>
<sequence length="71" mass="7599">MKNQISVAFVILSIAASISVSCSESKNKQNEPILAPERIESGKETSASDSLRADSAIGDSVDYNQPESPRM</sequence>
<dbReference type="RefSeq" id="WP_380870276.1">
    <property type="nucleotide sequence ID" value="NZ_JBHUMA010000008.1"/>
</dbReference>
<keyword evidence="4" id="KW-1185">Reference proteome</keyword>
<protein>
    <submittedName>
        <fullName evidence="3">Uncharacterized protein</fullName>
    </submittedName>
</protein>
<keyword evidence="2" id="KW-0732">Signal</keyword>
<comment type="caution">
    <text evidence="3">The sequence shown here is derived from an EMBL/GenBank/DDBJ whole genome shotgun (WGS) entry which is preliminary data.</text>
</comment>
<gene>
    <name evidence="3" type="ORF">ACFSQ3_14355</name>
</gene>
<dbReference type="PROSITE" id="PS51257">
    <property type="entry name" value="PROKAR_LIPOPROTEIN"/>
    <property type="match status" value="1"/>
</dbReference>
<dbReference type="Proteomes" id="UP001597393">
    <property type="component" value="Unassembled WGS sequence"/>
</dbReference>
<name>A0ABW5NM15_9SPHI</name>
<organism evidence="3 4">
    <name type="scientific">Sphingobacterium corticis</name>
    <dbReference type="NCBI Taxonomy" id="1812823"/>
    <lineage>
        <taxon>Bacteria</taxon>
        <taxon>Pseudomonadati</taxon>
        <taxon>Bacteroidota</taxon>
        <taxon>Sphingobacteriia</taxon>
        <taxon>Sphingobacteriales</taxon>
        <taxon>Sphingobacteriaceae</taxon>
        <taxon>Sphingobacterium</taxon>
    </lineage>
</organism>
<feature type="region of interest" description="Disordered" evidence="1">
    <location>
        <begin position="23"/>
        <end position="71"/>
    </location>
</feature>
<feature type="chain" id="PRO_5047227375" evidence="2">
    <location>
        <begin position="23"/>
        <end position="71"/>
    </location>
</feature>
<reference evidence="4" key="1">
    <citation type="journal article" date="2019" name="Int. J. Syst. Evol. Microbiol.">
        <title>The Global Catalogue of Microorganisms (GCM) 10K type strain sequencing project: providing services to taxonomists for standard genome sequencing and annotation.</title>
        <authorList>
            <consortium name="The Broad Institute Genomics Platform"/>
            <consortium name="The Broad Institute Genome Sequencing Center for Infectious Disease"/>
            <person name="Wu L."/>
            <person name="Ma J."/>
        </authorList>
    </citation>
    <scope>NUCLEOTIDE SEQUENCE [LARGE SCALE GENOMIC DNA]</scope>
    <source>
        <strain evidence="4">KCTC 42248</strain>
    </source>
</reference>
<evidence type="ECO:0000256" key="1">
    <source>
        <dbReference type="SAM" id="MobiDB-lite"/>
    </source>
</evidence>
<evidence type="ECO:0000256" key="2">
    <source>
        <dbReference type="SAM" id="SignalP"/>
    </source>
</evidence>